<dbReference type="AlphaFoldDB" id="A0AAE8W5C0"/>
<reference evidence="2 3" key="1">
    <citation type="submission" date="2019-03" db="EMBL/GenBank/DDBJ databases">
        <title>Comparative genomic analyses of the sweetpotato soil rot pathogen, Streptomyces ipomoeae.</title>
        <authorList>
            <person name="Ruschel Soares N."/>
            <person name="Badger J.H."/>
            <person name="Huguet-Tapia J.C."/>
            <person name="Clark C.A."/>
            <person name="Pettis G.S."/>
        </authorList>
    </citation>
    <scope>NUCLEOTIDE SEQUENCE [LARGE SCALE GENOMIC DNA]</scope>
    <source>
        <strain evidence="2 3">88-35</strain>
    </source>
</reference>
<keyword evidence="1" id="KW-1133">Transmembrane helix</keyword>
<gene>
    <name evidence="2" type="ORF">Sipo8835_16580</name>
</gene>
<accession>A0AAE8W5C0</accession>
<sequence>MFNSAGAETVLAVLFLLFAVLSVTALPFGVVSVAMTLTLLYQAVSFSAAPALSYLAEREIRKNRAPARVPEPA</sequence>
<evidence type="ECO:0000313" key="3">
    <source>
        <dbReference type="Proteomes" id="UP000318720"/>
    </source>
</evidence>
<evidence type="ECO:0000256" key="1">
    <source>
        <dbReference type="SAM" id="Phobius"/>
    </source>
</evidence>
<feature type="transmembrane region" description="Helical" evidence="1">
    <location>
        <begin position="35"/>
        <end position="56"/>
    </location>
</feature>
<protein>
    <submittedName>
        <fullName evidence="2">Uncharacterized protein</fullName>
    </submittedName>
</protein>
<keyword evidence="1" id="KW-0472">Membrane</keyword>
<dbReference type="RefSeq" id="WP_009332446.1">
    <property type="nucleotide sequence ID" value="NZ_JARAVB010000070.1"/>
</dbReference>
<keyword evidence="1" id="KW-0812">Transmembrane</keyword>
<evidence type="ECO:0000313" key="2">
    <source>
        <dbReference type="EMBL" id="TQE33868.1"/>
    </source>
</evidence>
<dbReference type="EMBL" id="SPAZ01000146">
    <property type="protein sequence ID" value="TQE33868.1"/>
    <property type="molecule type" value="Genomic_DNA"/>
</dbReference>
<comment type="caution">
    <text evidence="2">The sequence shown here is derived from an EMBL/GenBank/DDBJ whole genome shotgun (WGS) entry which is preliminary data.</text>
</comment>
<organism evidence="2 3">
    <name type="scientific">Streptomyces ipomoeae</name>
    <dbReference type="NCBI Taxonomy" id="103232"/>
    <lineage>
        <taxon>Bacteria</taxon>
        <taxon>Bacillati</taxon>
        <taxon>Actinomycetota</taxon>
        <taxon>Actinomycetes</taxon>
        <taxon>Kitasatosporales</taxon>
        <taxon>Streptomycetaceae</taxon>
        <taxon>Streptomyces</taxon>
    </lineage>
</organism>
<dbReference type="Proteomes" id="UP000318720">
    <property type="component" value="Unassembled WGS sequence"/>
</dbReference>
<name>A0AAE8W5C0_9ACTN</name>
<proteinExistence type="predicted"/>